<evidence type="ECO:0000313" key="10">
    <source>
        <dbReference type="Proteomes" id="UP000324870"/>
    </source>
</evidence>
<keyword evidence="3 6" id="KW-0732">Signal</keyword>
<feature type="chain" id="PRO_5042044852" evidence="6">
    <location>
        <begin position="22"/>
        <end position="500"/>
    </location>
</feature>
<name>A0AAE4LQC7_9BACT</name>
<evidence type="ECO:0000256" key="1">
    <source>
        <dbReference type="ARBA" id="ARBA00009693"/>
    </source>
</evidence>
<reference evidence="9" key="2">
    <citation type="submission" date="2023-10" db="EMBL/GenBank/DDBJ databases">
        <title>Genome Sequence of the Bacteria from From Gut Wall in Crohn's Disease.</title>
        <authorList>
            <person name="Rodriguez-Palacios A."/>
        </authorList>
    </citation>
    <scope>NUCLEOTIDE SEQUENCE</scope>
    <source>
        <strain evidence="9">CavFT-hAR58</strain>
    </source>
</reference>
<evidence type="ECO:0000313" key="9">
    <source>
        <dbReference type="EMBL" id="MDU0261739.1"/>
    </source>
</evidence>
<keyword evidence="2" id="KW-0645">Protease</keyword>
<proteinExistence type="inferred from homology"/>
<organism evidence="9 11">
    <name type="scientific">Alistipes finegoldii</name>
    <dbReference type="NCBI Taxonomy" id="214856"/>
    <lineage>
        <taxon>Bacteria</taxon>
        <taxon>Pseudomonadati</taxon>
        <taxon>Bacteroidota</taxon>
        <taxon>Bacteroidia</taxon>
        <taxon>Bacteroidales</taxon>
        <taxon>Rikenellaceae</taxon>
        <taxon>Alistipes</taxon>
    </lineage>
</organism>
<dbReference type="EMBL" id="JAWDES010000006">
    <property type="protein sequence ID" value="MDU0261739.1"/>
    <property type="molecule type" value="Genomic_DNA"/>
</dbReference>
<evidence type="ECO:0000313" key="8">
    <source>
        <dbReference type="EMBL" id="KAA3158947.1"/>
    </source>
</evidence>
<protein>
    <submittedName>
        <fullName evidence="9">Spi family protease inhibitor</fullName>
    </submittedName>
</protein>
<evidence type="ECO:0000256" key="4">
    <source>
        <dbReference type="ARBA" id="ARBA00022801"/>
    </source>
</evidence>
<dbReference type="Pfam" id="PF01640">
    <property type="entry name" value="Peptidase_C10"/>
    <property type="match status" value="1"/>
</dbReference>
<dbReference type="GO" id="GO:0030414">
    <property type="term" value="F:peptidase inhibitor activity"/>
    <property type="evidence" value="ECO:0007669"/>
    <property type="project" value="UniProtKB-KW"/>
</dbReference>
<dbReference type="EMBL" id="VVND01000014">
    <property type="protein sequence ID" value="KAA3158947.1"/>
    <property type="molecule type" value="Genomic_DNA"/>
</dbReference>
<dbReference type="GO" id="GO:0008234">
    <property type="term" value="F:cysteine-type peptidase activity"/>
    <property type="evidence" value="ECO:0007669"/>
    <property type="project" value="InterPro"/>
</dbReference>
<gene>
    <name evidence="8" type="ORF">F2A26_09525</name>
    <name evidence="9" type="ORF">RVH17_16780</name>
</gene>
<dbReference type="Proteomes" id="UP000324870">
    <property type="component" value="Unassembled WGS sequence"/>
</dbReference>
<dbReference type="GO" id="GO:0006508">
    <property type="term" value="P:proteolysis"/>
    <property type="evidence" value="ECO:0007669"/>
    <property type="project" value="InterPro"/>
</dbReference>
<dbReference type="InterPro" id="IPR000200">
    <property type="entry name" value="Peptidase_C10"/>
</dbReference>
<dbReference type="Pfam" id="PF13734">
    <property type="entry name" value="Inhibitor_I69"/>
    <property type="match status" value="1"/>
</dbReference>
<dbReference type="InterPro" id="IPR025896">
    <property type="entry name" value="Spi_Prtas-inh"/>
</dbReference>
<evidence type="ECO:0000256" key="3">
    <source>
        <dbReference type="ARBA" id="ARBA00022729"/>
    </source>
</evidence>
<reference evidence="8 10" key="1">
    <citation type="journal article" date="2019" name="Nat. Med.">
        <title>A library of human gut bacterial isolates paired with longitudinal multiomics data enables mechanistic microbiome research.</title>
        <authorList>
            <person name="Poyet M."/>
            <person name="Groussin M."/>
            <person name="Gibbons S.M."/>
            <person name="Avila-Pacheco J."/>
            <person name="Jiang X."/>
            <person name="Kearney S.M."/>
            <person name="Perrotta A.R."/>
            <person name="Berdy B."/>
            <person name="Zhao S."/>
            <person name="Lieberman T.D."/>
            <person name="Swanson P.K."/>
            <person name="Smith M."/>
            <person name="Roesemann S."/>
            <person name="Alexander J.E."/>
            <person name="Rich S.A."/>
            <person name="Livny J."/>
            <person name="Vlamakis H."/>
            <person name="Clish C."/>
            <person name="Bullock K."/>
            <person name="Deik A."/>
            <person name="Scott J."/>
            <person name="Pierce K.A."/>
            <person name="Xavier R.J."/>
            <person name="Alm E.J."/>
        </authorList>
    </citation>
    <scope>NUCLEOTIDE SEQUENCE [LARGE SCALE GENOMIC DNA]</scope>
    <source>
        <strain evidence="8 10">BIOML-A1</strain>
    </source>
</reference>
<dbReference type="AlphaFoldDB" id="A0AAE4LQC7"/>
<dbReference type="SUPFAM" id="SSF54001">
    <property type="entry name" value="Cysteine proteinases"/>
    <property type="match status" value="1"/>
</dbReference>
<comment type="similarity">
    <text evidence="1">Belongs to the peptidase C10 family.</text>
</comment>
<comment type="caution">
    <text evidence="9">The sequence shown here is derived from an EMBL/GenBank/DDBJ whole genome shotgun (WGS) entry which is preliminary data.</text>
</comment>
<dbReference type="RefSeq" id="WP_130063209.1">
    <property type="nucleotide sequence ID" value="NZ_CALCKD010000029.1"/>
</dbReference>
<dbReference type="InterPro" id="IPR038765">
    <property type="entry name" value="Papain-like_cys_pep_sf"/>
</dbReference>
<keyword evidence="5" id="KW-0788">Thiol protease</keyword>
<evidence type="ECO:0000256" key="5">
    <source>
        <dbReference type="ARBA" id="ARBA00022807"/>
    </source>
</evidence>
<keyword evidence="4" id="KW-0378">Hydrolase</keyword>
<sequence length="500" mass="57510">MKTIRQWITFCMIASAMLSCAKDEINEQSKITQTGPKETKISKNAIAKLALLFGEKNIASPSLENSTRVELSVEGSDSTDFSSKEVESITPIELIDSKGKITDSIDADKVPVLYVVNYAEDNGYLIVDMNENNFPIISFNSKGSFHFNELDSLQKIEFQEQYVSYVVECNGEKINIWDDIVDCMNNPELNDDGIPVNSTDSVCVTTIEFQPVDSLEEANDRDSVLIADDLTTISEDIPHAEATRAIADRSKPKNRPSRYPLVGIWGLKWHRSNPYNIEMPYEYGGAHIAVPSISVALSKIMYRHWWPSRFNWMYMPRQVPAGQKSLVSSMLKDISENIGCTRSGSYSYDLPCNRISNIPNALKTKFEYTSGGTLVQYKNDESTFLSVYNSLRCYHPVLFCAIPSYYNLNSTQHMGDSWIVDGYQEIRVKVVKKWYFIGICYKKRTYYYYRDYFHYISSMNAYSKKKGQYYNEEYDGWFRYDYKTNNRNKNYAIVDIKPSY</sequence>
<dbReference type="Proteomes" id="UP001181347">
    <property type="component" value="Unassembled WGS sequence"/>
</dbReference>
<keyword evidence="10" id="KW-1185">Reference proteome</keyword>
<keyword evidence="9" id="KW-0646">Protease inhibitor</keyword>
<evidence type="ECO:0000313" key="11">
    <source>
        <dbReference type="Proteomes" id="UP001181347"/>
    </source>
</evidence>
<feature type="signal peptide" evidence="6">
    <location>
        <begin position="1"/>
        <end position="21"/>
    </location>
</feature>
<evidence type="ECO:0000256" key="6">
    <source>
        <dbReference type="SAM" id="SignalP"/>
    </source>
</evidence>
<accession>A0AAE4LQC7</accession>
<dbReference type="PROSITE" id="PS51257">
    <property type="entry name" value="PROKAR_LIPOPROTEIN"/>
    <property type="match status" value="1"/>
</dbReference>
<evidence type="ECO:0000259" key="7">
    <source>
        <dbReference type="Pfam" id="PF13734"/>
    </source>
</evidence>
<dbReference type="InterPro" id="IPR044934">
    <property type="entry name" value="Streptopain_sf"/>
</dbReference>
<feature type="domain" description="Spi protease inhibitor" evidence="7">
    <location>
        <begin position="99"/>
        <end position="150"/>
    </location>
</feature>
<dbReference type="Gene3D" id="3.90.70.50">
    <property type="entry name" value="Peptidase C10, streptopain"/>
    <property type="match status" value="1"/>
</dbReference>
<evidence type="ECO:0000256" key="2">
    <source>
        <dbReference type="ARBA" id="ARBA00022670"/>
    </source>
</evidence>